<evidence type="ECO:0000313" key="2">
    <source>
        <dbReference type="Proteomes" id="UP000053820"/>
    </source>
</evidence>
<dbReference type="InterPro" id="IPR053204">
    <property type="entry name" value="Oxopyrrolidines_Biosynth-assoc"/>
</dbReference>
<dbReference type="InterPro" id="IPR022085">
    <property type="entry name" value="OpdG"/>
</dbReference>
<dbReference type="Pfam" id="PF12311">
    <property type="entry name" value="DUF3632"/>
    <property type="match status" value="1"/>
</dbReference>
<organism evidence="1 2">
    <name type="scientific">Hydnomerulius pinastri MD-312</name>
    <dbReference type="NCBI Taxonomy" id="994086"/>
    <lineage>
        <taxon>Eukaryota</taxon>
        <taxon>Fungi</taxon>
        <taxon>Dikarya</taxon>
        <taxon>Basidiomycota</taxon>
        <taxon>Agaricomycotina</taxon>
        <taxon>Agaricomycetes</taxon>
        <taxon>Agaricomycetidae</taxon>
        <taxon>Boletales</taxon>
        <taxon>Boletales incertae sedis</taxon>
        <taxon>Leucogyrophana</taxon>
    </lineage>
</organism>
<dbReference type="PANTHER" id="PTHR38797:SF4">
    <property type="entry name" value="NUCLEAR PORE COMPLEX PROTEIN NUP85"/>
    <property type="match status" value="1"/>
</dbReference>
<accession>A0A0C9W8Y2</accession>
<dbReference type="AlphaFoldDB" id="A0A0C9W8Y2"/>
<dbReference type="PANTHER" id="PTHR38797">
    <property type="entry name" value="NUCLEAR PORE COMPLEX PROTEIN NUP85-RELATED"/>
    <property type="match status" value="1"/>
</dbReference>
<name>A0A0C9W8Y2_9AGAM</name>
<dbReference type="HOGENOM" id="CLU_035263_2_1_1"/>
<gene>
    <name evidence="1" type="ORF">HYDPIDRAFT_33424</name>
</gene>
<dbReference type="EMBL" id="KN839894">
    <property type="protein sequence ID" value="KIJ59192.1"/>
    <property type="molecule type" value="Genomic_DNA"/>
</dbReference>
<proteinExistence type="predicted"/>
<sequence length="302" mass="34954">MATLPLRIECRADSEPWVIEQRMFDTLNDFLQPSSQMTSAQAAQGLNDCFPLHRADDDGIVEQDGEESKGEEPESFLWEMWDLVVRVAQQVPYKHPSQDKLAELVKALRDLNSGTRVDIWGIERKLWEDLPLLHQQILETGNTFNLQELHTNEEKRERWQSFIAFIARLTSDKTQPEPIFAIWALRYALEEEPDSRARAYHTQGPTLDAQMPAAVEWILVSGRVLYESCQSSDKDERADYDATKGGRNFKGQGLSLERWKFWKQRFAQIQLFDQVREATKVLAKEAVEEMEAIEREANVQKV</sequence>
<dbReference type="OrthoDB" id="3350591at2759"/>
<dbReference type="Proteomes" id="UP000053820">
    <property type="component" value="Unassembled WGS sequence"/>
</dbReference>
<reference evidence="1 2" key="1">
    <citation type="submission" date="2014-04" db="EMBL/GenBank/DDBJ databases">
        <title>Evolutionary Origins and Diversification of the Mycorrhizal Mutualists.</title>
        <authorList>
            <consortium name="DOE Joint Genome Institute"/>
            <consortium name="Mycorrhizal Genomics Consortium"/>
            <person name="Kohler A."/>
            <person name="Kuo A."/>
            <person name="Nagy L.G."/>
            <person name="Floudas D."/>
            <person name="Copeland A."/>
            <person name="Barry K.W."/>
            <person name="Cichocki N."/>
            <person name="Veneault-Fourrey C."/>
            <person name="LaButti K."/>
            <person name="Lindquist E.A."/>
            <person name="Lipzen A."/>
            <person name="Lundell T."/>
            <person name="Morin E."/>
            <person name="Murat C."/>
            <person name="Riley R."/>
            <person name="Ohm R."/>
            <person name="Sun H."/>
            <person name="Tunlid A."/>
            <person name="Henrissat B."/>
            <person name="Grigoriev I.V."/>
            <person name="Hibbett D.S."/>
            <person name="Martin F."/>
        </authorList>
    </citation>
    <scope>NUCLEOTIDE SEQUENCE [LARGE SCALE GENOMIC DNA]</scope>
    <source>
        <strain evidence="1 2">MD-312</strain>
    </source>
</reference>
<evidence type="ECO:0000313" key="1">
    <source>
        <dbReference type="EMBL" id="KIJ59192.1"/>
    </source>
</evidence>
<keyword evidence="2" id="KW-1185">Reference proteome</keyword>
<protein>
    <submittedName>
        <fullName evidence="1">Uncharacterized protein</fullName>
    </submittedName>
</protein>